<dbReference type="AlphaFoldDB" id="A0AAV2LSC2"/>
<proteinExistence type="predicted"/>
<evidence type="ECO:0000313" key="1">
    <source>
        <dbReference type="EMBL" id="CAL1603461.1"/>
    </source>
</evidence>
<dbReference type="Proteomes" id="UP001497482">
    <property type="component" value="Chromosome 4"/>
</dbReference>
<evidence type="ECO:0000313" key="2">
    <source>
        <dbReference type="Proteomes" id="UP001497482"/>
    </source>
</evidence>
<organism evidence="1 2">
    <name type="scientific">Knipowitschia caucasica</name>
    <name type="common">Caucasian dwarf goby</name>
    <name type="synonym">Pomatoschistus caucasicus</name>
    <dbReference type="NCBI Taxonomy" id="637954"/>
    <lineage>
        <taxon>Eukaryota</taxon>
        <taxon>Metazoa</taxon>
        <taxon>Chordata</taxon>
        <taxon>Craniata</taxon>
        <taxon>Vertebrata</taxon>
        <taxon>Euteleostomi</taxon>
        <taxon>Actinopterygii</taxon>
        <taxon>Neopterygii</taxon>
        <taxon>Teleostei</taxon>
        <taxon>Neoteleostei</taxon>
        <taxon>Acanthomorphata</taxon>
        <taxon>Gobiaria</taxon>
        <taxon>Gobiiformes</taxon>
        <taxon>Gobioidei</taxon>
        <taxon>Gobiidae</taxon>
        <taxon>Gobiinae</taxon>
        <taxon>Knipowitschia</taxon>
    </lineage>
</organism>
<reference evidence="1 2" key="1">
    <citation type="submission" date="2024-04" db="EMBL/GenBank/DDBJ databases">
        <authorList>
            <person name="Waldvogel A.-M."/>
            <person name="Schoenle A."/>
        </authorList>
    </citation>
    <scope>NUCLEOTIDE SEQUENCE [LARGE SCALE GENOMIC DNA]</scope>
</reference>
<name>A0AAV2LSC2_KNICA</name>
<keyword evidence="2" id="KW-1185">Reference proteome</keyword>
<gene>
    <name evidence="1" type="ORF">KC01_LOCUS31142</name>
</gene>
<dbReference type="EMBL" id="OZ035826">
    <property type="protein sequence ID" value="CAL1603461.1"/>
    <property type="molecule type" value="Genomic_DNA"/>
</dbReference>
<sequence length="86" mass="9553">MTEEAQVRDGPESWSEEAQVKTQSSLDLISIISSDTEPLVRSLWNKAETTDLSDPQSLKHLAEEAKDAATHNATEGGKEKVCWFCF</sequence>
<protein>
    <submittedName>
        <fullName evidence="1">Uncharacterized protein</fullName>
    </submittedName>
</protein>
<accession>A0AAV2LSC2</accession>